<proteinExistence type="predicted"/>
<name>X6M2E2_RETFI</name>
<sequence length="159" mass="18115">MAESNVKGNESIKEQNLKGNVGEESTVLEVENAEIDLIFVDGKVECTGQYLILSQEELKSTNEWENKSEKHEVEQGCLSRKLVNTDRKFKKTVKMAMAQNTLMEIDTIVGQMDAVVKHEAGNHPTAMEKNQKVKEQEAKLIEREKKERILFGPKRILEI</sequence>
<reference evidence="1 2" key="1">
    <citation type="journal article" date="2013" name="Curr. Biol.">
        <title>The Genome of the Foraminiferan Reticulomyxa filosa.</title>
        <authorList>
            <person name="Glockner G."/>
            <person name="Hulsmann N."/>
            <person name="Schleicher M."/>
            <person name="Noegel A.A."/>
            <person name="Eichinger L."/>
            <person name="Gallinger C."/>
            <person name="Pawlowski J."/>
            <person name="Sierra R."/>
            <person name="Euteneuer U."/>
            <person name="Pillet L."/>
            <person name="Moustafa A."/>
            <person name="Platzer M."/>
            <person name="Groth M."/>
            <person name="Szafranski K."/>
            <person name="Schliwa M."/>
        </authorList>
    </citation>
    <scope>NUCLEOTIDE SEQUENCE [LARGE SCALE GENOMIC DNA]</scope>
</reference>
<dbReference type="Proteomes" id="UP000023152">
    <property type="component" value="Unassembled WGS sequence"/>
</dbReference>
<protein>
    <submittedName>
        <fullName evidence="1">Uncharacterized protein</fullName>
    </submittedName>
</protein>
<keyword evidence="2" id="KW-1185">Reference proteome</keyword>
<dbReference type="AlphaFoldDB" id="X6M2E2"/>
<evidence type="ECO:0000313" key="2">
    <source>
        <dbReference type="Proteomes" id="UP000023152"/>
    </source>
</evidence>
<organism evidence="1 2">
    <name type="scientific">Reticulomyxa filosa</name>
    <dbReference type="NCBI Taxonomy" id="46433"/>
    <lineage>
        <taxon>Eukaryota</taxon>
        <taxon>Sar</taxon>
        <taxon>Rhizaria</taxon>
        <taxon>Retaria</taxon>
        <taxon>Foraminifera</taxon>
        <taxon>Monothalamids</taxon>
        <taxon>Reticulomyxidae</taxon>
        <taxon>Reticulomyxa</taxon>
    </lineage>
</organism>
<dbReference type="EMBL" id="ASPP01025411">
    <property type="protein sequence ID" value="ETO08049.1"/>
    <property type="molecule type" value="Genomic_DNA"/>
</dbReference>
<gene>
    <name evidence="1" type="ORF">RFI_29341</name>
</gene>
<evidence type="ECO:0000313" key="1">
    <source>
        <dbReference type="EMBL" id="ETO08049.1"/>
    </source>
</evidence>
<comment type="caution">
    <text evidence="1">The sequence shown here is derived from an EMBL/GenBank/DDBJ whole genome shotgun (WGS) entry which is preliminary data.</text>
</comment>
<accession>X6M2E2</accession>